<dbReference type="InterPro" id="IPR007218">
    <property type="entry name" value="DNA_pol_delta_4"/>
</dbReference>
<accession>A0A1S3IKL3</accession>
<dbReference type="KEGG" id="lak:106164929"/>
<dbReference type="GO" id="GO:0003887">
    <property type="term" value="F:DNA-directed DNA polymerase activity"/>
    <property type="evidence" value="ECO:0007669"/>
    <property type="project" value="TreeGrafter"/>
</dbReference>
<feature type="region of interest" description="Disordered" evidence="1">
    <location>
        <begin position="1"/>
        <end position="39"/>
    </location>
</feature>
<protein>
    <submittedName>
        <fullName evidence="3">DNA polymerase delta subunit 4-like</fullName>
    </submittedName>
</protein>
<evidence type="ECO:0000313" key="2">
    <source>
        <dbReference type="Proteomes" id="UP000085678"/>
    </source>
</evidence>
<gene>
    <name evidence="3" type="primary">LOC106164929</name>
</gene>
<dbReference type="OMA" id="CTGISRM"/>
<dbReference type="PANTHER" id="PTHR14303:SF0">
    <property type="entry name" value="DNA POLYMERASE DELTA SUBUNIT 4"/>
    <property type="match status" value="1"/>
</dbReference>
<dbReference type="GeneID" id="106164929"/>
<sequence>MEHRKITGYFPHSKKASSSTADKKSTSTSTQAAKNNDQAAKELESLTKFDLDFKFGPCTGVTRLERWERAEKHGLNPPPEVKKLLLAHKGDEVYRSCLWSKYDL</sequence>
<keyword evidence="2" id="KW-1185">Reference proteome</keyword>
<dbReference type="GO" id="GO:0000731">
    <property type="term" value="P:DNA synthesis involved in DNA repair"/>
    <property type="evidence" value="ECO:0007669"/>
    <property type="project" value="InterPro"/>
</dbReference>
<dbReference type="AlphaFoldDB" id="A0A1S3IKL3"/>
<dbReference type="Proteomes" id="UP000085678">
    <property type="component" value="Unplaced"/>
</dbReference>
<feature type="compositionally biased region" description="Low complexity" evidence="1">
    <location>
        <begin position="16"/>
        <end position="34"/>
    </location>
</feature>
<proteinExistence type="predicted"/>
<dbReference type="RefSeq" id="XP_013398431.2">
    <property type="nucleotide sequence ID" value="XM_013542977.2"/>
</dbReference>
<reference evidence="3" key="1">
    <citation type="submission" date="2025-08" db="UniProtKB">
        <authorList>
            <consortium name="RefSeq"/>
        </authorList>
    </citation>
    <scope>IDENTIFICATION</scope>
    <source>
        <tissue evidence="3">Gonads</tissue>
    </source>
</reference>
<dbReference type="STRING" id="7574.A0A1S3IKL3"/>
<dbReference type="GO" id="GO:0043625">
    <property type="term" value="C:delta DNA polymerase complex"/>
    <property type="evidence" value="ECO:0007669"/>
    <property type="project" value="TreeGrafter"/>
</dbReference>
<evidence type="ECO:0000256" key="1">
    <source>
        <dbReference type="SAM" id="MobiDB-lite"/>
    </source>
</evidence>
<dbReference type="Pfam" id="PF04081">
    <property type="entry name" value="DNA_pol_delta_4"/>
    <property type="match status" value="1"/>
</dbReference>
<dbReference type="GO" id="GO:0006261">
    <property type="term" value="P:DNA-templated DNA replication"/>
    <property type="evidence" value="ECO:0007669"/>
    <property type="project" value="TreeGrafter"/>
</dbReference>
<organism evidence="2 3">
    <name type="scientific">Lingula anatina</name>
    <name type="common">Brachiopod</name>
    <name type="synonym">Lingula unguis</name>
    <dbReference type="NCBI Taxonomy" id="7574"/>
    <lineage>
        <taxon>Eukaryota</taxon>
        <taxon>Metazoa</taxon>
        <taxon>Spiralia</taxon>
        <taxon>Lophotrochozoa</taxon>
        <taxon>Brachiopoda</taxon>
        <taxon>Linguliformea</taxon>
        <taxon>Lingulata</taxon>
        <taxon>Lingulida</taxon>
        <taxon>Linguloidea</taxon>
        <taxon>Lingulidae</taxon>
        <taxon>Lingula</taxon>
    </lineage>
</organism>
<dbReference type="PANTHER" id="PTHR14303">
    <property type="entry name" value="DNA POLYMERASE DELTA SUBUNIT 4"/>
    <property type="match status" value="1"/>
</dbReference>
<name>A0A1S3IKL3_LINAN</name>
<evidence type="ECO:0000313" key="3">
    <source>
        <dbReference type="RefSeq" id="XP_013398431.2"/>
    </source>
</evidence>
<dbReference type="OrthoDB" id="337486at2759"/>
<dbReference type="InParanoid" id="A0A1S3IKL3"/>